<feature type="compositionally biased region" description="Basic and acidic residues" evidence="1">
    <location>
        <begin position="96"/>
        <end position="119"/>
    </location>
</feature>
<feature type="region of interest" description="Disordered" evidence="1">
    <location>
        <begin position="1"/>
        <end position="20"/>
    </location>
</feature>
<sequence>MNTHAHESGRAPVRASLDPYDEAIRLALDNRDLREELAVALRRAESAAASRDKAKAEADQQRERADRLAAEKAAGKKELAQTRHQARQRVQQLEAELARKEKAPAEKAGEDPGPHATIKSDDGRVVVQLAFNQVHIHEPDRWYMVSSKPLDQAEKHRLVFCGLIDGIMAGDDAVFIKGAIHRLAGHWRKENGCQRIEDLDLPARVVTQLEDAGYELVSEIGTEAKRKALAGIKGIGPATIQKIARAVRKAGGR</sequence>
<reference evidence="2 3" key="1">
    <citation type="submission" date="2017-08" db="EMBL/GenBank/DDBJ databases">
        <title>Halomonas alkalisoli sp. nov., isolated from saline alkaline soil.</title>
        <authorList>
            <person name="Wang D."/>
            <person name="Zhang G."/>
        </authorList>
    </citation>
    <scope>NUCLEOTIDE SEQUENCE [LARGE SCALE GENOMIC DNA]</scope>
    <source>
        <strain evidence="2 3">WRN001</strain>
    </source>
</reference>
<dbReference type="RefSeq" id="WP_095619189.1">
    <property type="nucleotide sequence ID" value="NZ_NSKB01000001.1"/>
</dbReference>
<name>A0A2A2F171_9GAMM</name>
<protein>
    <recommendedName>
        <fullName evidence="4">Helix-hairpin-helix domain-containing protein</fullName>
    </recommendedName>
</protein>
<feature type="region of interest" description="Disordered" evidence="1">
    <location>
        <begin position="42"/>
        <end position="119"/>
    </location>
</feature>
<accession>A0A2A2F171</accession>
<dbReference type="Proteomes" id="UP000217771">
    <property type="component" value="Unassembled WGS sequence"/>
</dbReference>
<evidence type="ECO:0000256" key="1">
    <source>
        <dbReference type="SAM" id="MobiDB-lite"/>
    </source>
</evidence>
<dbReference type="OrthoDB" id="6173842at2"/>
<keyword evidence="3" id="KW-1185">Reference proteome</keyword>
<evidence type="ECO:0008006" key="4">
    <source>
        <dbReference type="Google" id="ProtNLM"/>
    </source>
</evidence>
<dbReference type="SUPFAM" id="SSF47789">
    <property type="entry name" value="C-terminal domain of RNA polymerase alpha subunit"/>
    <property type="match status" value="1"/>
</dbReference>
<dbReference type="EMBL" id="NSKB01000001">
    <property type="protein sequence ID" value="PAU79176.1"/>
    <property type="molecule type" value="Genomic_DNA"/>
</dbReference>
<comment type="caution">
    <text evidence="2">The sequence shown here is derived from an EMBL/GenBank/DDBJ whole genome shotgun (WGS) entry which is preliminary data.</text>
</comment>
<proteinExistence type="predicted"/>
<dbReference type="Gene3D" id="1.10.150.20">
    <property type="entry name" value="5' to 3' exonuclease, C-terminal subdomain"/>
    <property type="match status" value="1"/>
</dbReference>
<evidence type="ECO:0000313" key="3">
    <source>
        <dbReference type="Proteomes" id="UP000217771"/>
    </source>
</evidence>
<evidence type="ECO:0000313" key="2">
    <source>
        <dbReference type="EMBL" id="PAU79176.1"/>
    </source>
</evidence>
<organism evidence="2 3">
    <name type="scientific">Halomonas salipaludis</name>
    <dbReference type="NCBI Taxonomy" id="2032625"/>
    <lineage>
        <taxon>Bacteria</taxon>
        <taxon>Pseudomonadati</taxon>
        <taxon>Pseudomonadota</taxon>
        <taxon>Gammaproteobacteria</taxon>
        <taxon>Oceanospirillales</taxon>
        <taxon>Halomonadaceae</taxon>
        <taxon>Halomonas</taxon>
    </lineage>
</organism>
<dbReference type="AlphaFoldDB" id="A0A2A2F171"/>
<gene>
    <name evidence="2" type="ORF">CK498_02070</name>
</gene>
<feature type="compositionally biased region" description="Basic and acidic residues" evidence="1">
    <location>
        <begin position="42"/>
        <end position="81"/>
    </location>
</feature>